<organism evidence="1">
    <name type="scientific">marine metagenome</name>
    <dbReference type="NCBI Taxonomy" id="408172"/>
    <lineage>
        <taxon>unclassified sequences</taxon>
        <taxon>metagenomes</taxon>
        <taxon>ecological metagenomes</taxon>
    </lineage>
</organism>
<protein>
    <submittedName>
        <fullName evidence="1">Uncharacterized protein</fullName>
    </submittedName>
</protein>
<proteinExistence type="predicted"/>
<name>A0A381TC81_9ZZZZ</name>
<accession>A0A381TC81</accession>
<dbReference type="EMBL" id="UINC01004305">
    <property type="protein sequence ID" value="SVA13339.1"/>
    <property type="molecule type" value="Genomic_DNA"/>
</dbReference>
<evidence type="ECO:0000313" key="1">
    <source>
        <dbReference type="EMBL" id="SVA13339.1"/>
    </source>
</evidence>
<gene>
    <name evidence="1" type="ORF">METZ01_LOCUS66193</name>
</gene>
<reference evidence="1" key="1">
    <citation type="submission" date="2018-05" db="EMBL/GenBank/DDBJ databases">
        <authorList>
            <person name="Lanie J.A."/>
            <person name="Ng W.-L."/>
            <person name="Kazmierczak K.M."/>
            <person name="Andrzejewski T.M."/>
            <person name="Davidsen T.M."/>
            <person name="Wayne K.J."/>
            <person name="Tettelin H."/>
            <person name="Glass J.I."/>
            <person name="Rusch D."/>
            <person name="Podicherti R."/>
            <person name="Tsui H.-C.T."/>
            <person name="Winkler M.E."/>
        </authorList>
    </citation>
    <scope>NUCLEOTIDE SEQUENCE</scope>
</reference>
<dbReference type="AlphaFoldDB" id="A0A381TC81"/>
<sequence>MVEKVDYSLPIELSFSQDLILGLQLSSIL</sequence>